<dbReference type="Proteomes" id="UP001054945">
    <property type="component" value="Unassembled WGS sequence"/>
</dbReference>
<sequence>MHFEDHIPLTLAYNDKIKLAQIGSFIIQSQCTHDIPFQKSENLLDAINNSKEPFHRTIHKKPLRVGEILPVGVPGATQFRSIIPARKAPFNPLSNPYKFRLNIDFSSVNLFLFLHLLESSPLPTDRAPGTKCYCRFIGNRSPPPPKTPPNLFPGRSAAPPTSKRGRDSSRRGSFRATQFRSIIPGRKAPFNPLSNPYKFQLNIDFSSVNLFLFLSHCLPIAHRERNAIVGSLETGHTPPPKTPNPFLEGELHPLMHDCVNRNRDCGMLMRQNAKQPR</sequence>
<gene>
    <name evidence="2" type="ORF">CEXT_365501</name>
</gene>
<protein>
    <submittedName>
        <fullName evidence="2">Uncharacterized protein</fullName>
    </submittedName>
</protein>
<accession>A0AAV4UY09</accession>
<name>A0AAV4UY09_CAEEX</name>
<keyword evidence="3" id="KW-1185">Reference proteome</keyword>
<reference evidence="2 3" key="1">
    <citation type="submission" date="2021-06" db="EMBL/GenBank/DDBJ databases">
        <title>Caerostris extrusa draft genome.</title>
        <authorList>
            <person name="Kono N."/>
            <person name="Arakawa K."/>
        </authorList>
    </citation>
    <scope>NUCLEOTIDE SEQUENCE [LARGE SCALE GENOMIC DNA]</scope>
</reference>
<dbReference type="EMBL" id="BPLR01013654">
    <property type="protein sequence ID" value="GIY62697.1"/>
    <property type="molecule type" value="Genomic_DNA"/>
</dbReference>
<dbReference type="AlphaFoldDB" id="A0AAV4UY09"/>
<organism evidence="2 3">
    <name type="scientific">Caerostris extrusa</name>
    <name type="common">Bark spider</name>
    <name type="synonym">Caerostris bankana</name>
    <dbReference type="NCBI Taxonomy" id="172846"/>
    <lineage>
        <taxon>Eukaryota</taxon>
        <taxon>Metazoa</taxon>
        <taxon>Ecdysozoa</taxon>
        <taxon>Arthropoda</taxon>
        <taxon>Chelicerata</taxon>
        <taxon>Arachnida</taxon>
        <taxon>Araneae</taxon>
        <taxon>Araneomorphae</taxon>
        <taxon>Entelegynae</taxon>
        <taxon>Araneoidea</taxon>
        <taxon>Araneidae</taxon>
        <taxon>Caerostris</taxon>
    </lineage>
</organism>
<evidence type="ECO:0000256" key="1">
    <source>
        <dbReference type="SAM" id="MobiDB-lite"/>
    </source>
</evidence>
<evidence type="ECO:0000313" key="3">
    <source>
        <dbReference type="Proteomes" id="UP001054945"/>
    </source>
</evidence>
<evidence type="ECO:0000313" key="2">
    <source>
        <dbReference type="EMBL" id="GIY62697.1"/>
    </source>
</evidence>
<proteinExistence type="predicted"/>
<feature type="region of interest" description="Disordered" evidence="1">
    <location>
        <begin position="139"/>
        <end position="176"/>
    </location>
</feature>
<comment type="caution">
    <text evidence="2">The sequence shown here is derived from an EMBL/GenBank/DDBJ whole genome shotgun (WGS) entry which is preliminary data.</text>
</comment>
<feature type="compositionally biased region" description="Pro residues" evidence="1">
    <location>
        <begin position="141"/>
        <end position="151"/>
    </location>
</feature>